<gene>
    <name evidence="2" type="ORF">OCK74_22700</name>
</gene>
<dbReference type="EMBL" id="JAOTIF010000026">
    <property type="protein sequence ID" value="MCU7551947.1"/>
    <property type="molecule type" value="Genomic_DNA"/>
</dbReference>
<keyword evidence="1" id="KW-0732">Signal</keyword>
<protein>
    <submittedName>
        <fullName evidence="2">Uncharacterized protein</fullName>
    </submittedName>
</protein>
<dbReference type="Proteomes" id="UP001155483">
    <property type="component" value="Unassembled WGS sequence"/>
</dbReference>
<dbReference type="AlphaFoldDB" id="A0A9X3BIU2"/>
<evidence type="ECO:0000256" key="1">
    <source>
        <dbReference type="SAM" id="SignalP"/>
    </source>
</evidence>
<reference evidence="2" key="2">
    <citation type="submission" date="2023-04" db="EMBL/GenBank/DDBJ databases">
        <title>Paracnuella aquatica gen. nov., sp. nov., a member of the family Chitinophagaceae isolated from a hot spring.</title>
        <authorList>
            <person name="Wang C."/>
        </authorList>
    </citation>
    <scope>NUCLEOTIDE SEQUENCE</scope>
    <source>
        <strain evidence="2">LB-8</strain>
    </source>
</reference>
<comment type="caution">
    <text evidence="2">The sequence shown here is derived from an EMBL/GenBank/DDBJ whole genome shotgun (WGS) entry which is preliminary data.</text>
</comment>
<sequence length="308" mass="34625">MKKNYLIFAFLIILFSCQTNPEAKPEEVGSTSKEENNLIPFADTLSANWIVVKASVFNKPAFLLLDNGTIPETELILFKHYATAKSVIDSTKPFWIEMKRIAKSPASIFINHFSDTVNTELQPVYNAPVHKMPDGILGKGFLTKYVLEVDYNNKTLNILDSSGYIVPEGYKAIQMKPAGYFYKFSADLFLKGNKIQEDLYLDLGSGLNGFLFGFKFYRKNKDKLAVDTRQIKESHTMFSKSKVANIIVDSVKINGVVLKNILSSVEVESTVSFTQTLIGNSVLRHFGKVIFNLGNNKMYLPMTTINVP</sequence>
<evidence type="ECO:0000313" key="3">
    <source>
        <dbReference type="Proteomes" id="UP001155483"/>
    </source>
</evidence>
<dbReference type="RefSeq" id="WP_279299384.1">
    <property type="nucleotide sequence ID" value="NZ_JAOTIF010000026.1"/>
</dbReference>
<feature type="signal peptide" evidence="1">
    <location>
        <begin position="1"/>
        <end position="21"/>
    </location>
</feature>
<proteinExistence type="predicted"/>
<name>A0A9X3BIU2_9BACT</name>
<dbReference type="PROSITE" id="PS51257">
    <property type="entry name" value="PROKAR_LIPOPROTEIN"/>
    <property type="match status" value="1"/>
</dbReference>
<organism evidence="2 3">
    <name type="scientific">Paraflavisolibacter caeni</name>
    <dbReference type="NCBI Taxonomy" id="2982496"/>
    <lineage>
        <taxon>Bacteria</taxon>
        <taxon>Pseudomonadati</taxon>
        <taxon>Bacteroidota</taxon>
        <taxon>Chitinophagia</taxon>
        <taxon>Chitinophagales</taxon>
        <taxon>Chitinophagaceae</taxon>
        <taxon>Paraflavisolibacter</taxon>
    </lineage>
</organism>
<keyword evidence="3" id="KW-1185">Reference proteome</keyword>
<reference evidence="2" key="1">
    <citation type="submission" date="2022-09" db="EMBL/GenBank/DDBJ databases">
        <authorList>
            <person name="Yuan C."/>
            <person name="Ke Z."/>
        </authorList>
    </citation>
    <scope>NUCLEOTIDE SEQUENCE</scope>
    <source>
        <strain evidence="2">LB-8</strain>
    </source>
</reference>
<feature type="chain" id="PRO_5040838855" evidence="1">
    <location>
        <begin position="22"/>
        <end position="308"/>
    </location>
</feature>
<accession>A0A9X3BIU2</accession>
<evidence type="ECO:0000313" key="2">
    <source>
        <dbReference type="EMBL" id="MCU7551947.1"/>
    </source>
</evidence>